<evidence type="ECO:0000256" key="1">
    <source>
        <dbReference type="SAM" id="MobiDB-lite"/>
    </source>
</evidence>
<keyword evidence="3" id="KW-1185">Reference proteome</keyword>
<dbReference type="AlphaFoldDB" id="A0A167Q1Z2"/>
<accession>A0A167Q1Z2</accession>
<reference evidence="2 3" key="1">
    <citation type="journal article" date="2016" name="Genome Biol. Evol.">
        <title>Divergent and convergent evolution of fungal pathogenicity.</title>
        <authorList>
            <person name="Shang Y."/>
            <person name="Xiao G."/>
            <person name="Zheng P."/>
            <person name="Cen K."/>
            <person name="Zhan S."/>
            <person name="Wang C."/>
        </authorList>
    </citation>
    <scope>NUCLEOTIDE SEQUENCE [LARGE SCALE GENOMIC DNA]</scope>
    <source>
        <strain evidence="2 3">ARSEF 2679</strain>
    </source>
</reference>
<proteinExistence type="predicted"/>
<dbReference type="EMBL" id="AZHB01000020">
    <property type="protein sequence ID" value="OAA57213.1"/>
    <property type="molecule type" value="Genomic_DNA"/>
</dbReference>
<evidence type="ECO:0000313" key="2">
    <source>
        <dbReference type="EMBL" id="OAA57213.1"/>
    </source>
</evidence>
<name>A0A167Q1Z2_CORFA</name>
<feature type="compositionally biased region" description="Acidic residues" evidence="1">
    <location>
        <begin position="123"/>
        <end position="150"/>
    </location>
</feature>
<dbReference type="Proteomes" id="UP000076744">
    <property type="component" value="Unassembled WGS sequence"/>
</dbReference>
<organism evidence="2 3">
    <name type="scientific">Cordyceps fumosorosea (strain ARSEF 2679)</name>
    <name type="common">Isaria fumosorosea</name>
    <dbReference type="NCBI Taxonomy" id="1081104"/>
    <lineage>
        <taxon>Eukaryota</taxon>
        <taxon>Fungi</taxon>
        <taxon>Dikarya</taxon>
        <taxon>Ascomycota</taxon>
        <taxon>Pezizomycotina</taxon>
        <taxon>Sordariomycetes</taxon>
        <taxon>Hypocreomycetidae</taxon>
        <taxon>Hypocreales</taxon>
        <taxon>Cordycipitaceae</taxon>
        <taxon>Cordyceps</taxon>
    </lineage>
</organism>
<dbReference type="RefSeq" id="XP_018702015.1">
    <property type="nucleotide sequence ID" value="XM_018850738.1"/>
</dbReference>
<comment type="caution">
    <text evidence="2">The sequence shown here is derived from an EMBL/GenBank/DDBJ whole genome shotgun (WGS) entry which is preliminary data.</text>
</comment>
<evidence type="ECO:0000313" key="3">
    <source>
        <dbReference type="Proteomes" id="UP000076744"/>
    </source>
</evidence>
<sequence>MVRPVDDNDKVNLEFPFACAGERPIKGFHMRLIEESEKKDFYPCDVQDGKGLKLGPAQCGPPKLEEDLTWEEIKALVDASPVLTDLLAATPPEPASKCVPPPVATSKPGTDVDANKPANDGSDGLEEDGDSDEPEKDVDSEEPTDGDSEEPVNPSFVFPGPTNGE</sequence>
<protein>
    <submittedName>
        <fullName evidence="2">Uncharacterized protein</fullName>
    </submittedName>
</protein>
<gene>
    <name evidence="2" type="ORF">ISF_07134</name>
</gene>
<feature type="compositionally biased region" description="Pro residues" evidence="1">
    <location>
        <begin position="91"/>
        <end position="103"/>
    </location>
</feature>
<feature type="region of interest" description="Disordered" evidence="1">
    <location>
        <begin position="87"/>
        <end position="165"/>
    </location>
</feature>
<dbReference type="GeneID" id="30023426"/>